<feature type="non-terminal residue" evidence="2">
    <location>
        <position position="1"/>
    </location>
</feature>
<accession>A0AAV5VNE9</accession>
<organism evidence="2 3">
    <name type="scientific">Pristionchus fissidentatus</name>
    <dbReference type="NCBI Taxonomy" id="1538716"/>
    <lineage>
        <taxon>Eukaryota</taxon>
        <taxon>Metazoa</taxon>
        <taxon>Ecdysozoa</taxon>
        <taxon>Nematoda</taxon>
        <taxon>Chromadorea</taxon>
        <taxon>Rhabditida</taxon>
        <taxon>Rhabditina</taxon>
        <taxon>Diplogasteromorpha</taxon>
        <taxon>Diplogasteroidea</taxon>
        <taxon>Neodiplogasteridae</taxon>
        <taxon>Pristionchus</taxon>
    </lineage>
</organism>
<gene>
    <name evidence="2" type="ORF">PFISCL1PPCAC_11216</name>
</gene>
<dbReference type="EMBL" id="BTSY01000003">
    <property type="protein sequence ID" value="GMT19919.1"/>
    <property type="molecule type" value="Genomic_DNA"/>
</dbReference>
<dbReference type="AlphaFoldDB" id="A0AAV5VNE9"/>
<evidence type="ECO:0000256" key="1">
    <source>
        <dbReference type="SAM" id="Phobius"/>
    </source>
</evidence>
<keyword evidence="3" id="KW-1185">Reference proteome</keyword>
<name>A0AAV5VNE9_9BILA</name>
<feature type="transmembrane region" description="Helical" evidence="1">
    <location>
        <begin position="31"/>
        <end position="52"/>
    </location>
</feature>
<evidence type="ECO:0000313" key="3">
    <source>
        <dbReference type="Proteomes" id="UP001432322"/>
    </source>
</evidence>
<proteinExistence type="predicted"/>
<dbReference type="Proteomes" id="UP001432322">
    <property type="component" value="Unassembled WGS sequence"/>
</dbReference>
<keyword evidence="1" id="KW-0472">Membrane</keyword>
<keyword evidence="1" id="KW-1133">Transmembrane helix</keyword>
<protein>
    <recommendedName>
        <fullName evidence="4">G protein-coupled receptor</fullName>
    </recommendedName>
</protein>
<keyword evidence="1" id="KW-0812">Transmembrane</keyword>
<sequence>ILGAVFFTGNLLVSVLILTDRDGRGRGYRKYLFMLQGTSFLVDVLMNLYAPIVLINCRLLYSDSFIAAPMKFLHFLYIILQMLQTILAFLYSELGNAYFACAFYRRFVE</sequence>
<evidence type="ECO:0008006" key="4">
    <source>
        <dbReference type="Google" id="ProtNLM"/>
    </source>
</evidence>
<feature type="transmembrane region" description="Helical" evidence="1">
    <location>
        <begin position="72"/>
        <end position="91"/>
    </location>
</feature>
<evidence type="ECO:0000313" key="2">
    <source>
        <dbReference type="EMBL" id="GMT19919.1"/>
    </source>
</evidence>
<reference evidence="2" key="1">
    <citation type="submission" date="2023-10" db="EMBL/GenBank/DDBJ databases">
        <title>Genome assembly of Pristionchus species.</title>
        <authorList>
            <person name="Yoshida K."/>
            <person name="Sommer R.J."/>
        </authorList>
    </citation>
    <scope>NUCLEOTIDE SEQUENCE</scope>
    <source>
        <strain evidence="2">RS5133</strain>
    </source>
</reference>
<comment type="caution">
    <text evidence="2">The sequence shown here is derived from an EMBL/GenBank/DDBJ whole genome shotgun (WGS) entry which is preliminary data.</text>
</comment>